<feature type="transmembrane region" description="Helical" evidence="1">
    <location>
        <begin position="86"/>
        <end position="106"/>
    </location>
</feature>
<dbReference type="Pfam" id="PF03729">
    <property type="entry name" value="DUF308"/>
    <property type="match status" value="2"/>
</dbReference>
<protein>
    <submittedName>
        <fullName evidence="2">Membrane protein</fullName>
    </submittedName>
</protein>
<keyword evidence="1" id="KW-1133">Transmembrane helix</keyword>
<feature type="transmembrane region" description="Helical" evidence="1">
    <location>
        <begin position="61"/>
        <end position="80"/>
    </location>
</feature>
<keyword evidence="3" id="KW-1185">Reference proteome</keyword>
<dbReference type="InterPro" id="IPR005325">
    <property type="entry name" value="DUF308_memb"/>
</dbReference>
<feature type="transmembrane region" description="Helical" evidence="1">
    <location>
        <begin position="30"/>
        <end position="49"/>
    </location>
</feature>
<accession>A0ABQ3Y2N6</accession>
<dbReference type="Proteomes" id="UP000609879">
    <property type="component" value="Unassembled WGS sequence"/>
</dbReference>
<comment type="caution">
    <text evidence="2">The sequence shown here is derived from an EMBL/GenBank/DDBJ whole genome shotgun (WGS) entry which is preliminary data.</text>
</comment>
<reference evidence="2 3" key="1">
    <citation type="submission" date="2021-01" db="EMBL/GenBank/DDBJ databases">
        <title>Whole genome shotgun sequence of Actinoplanes deccanensis NBRC 13994.</title>
        <authorList>
            <person name="Komaki H."/>
            <person name="Tamura T."/>
        </authorList>
    </citation>
    <scope>NUCLEOTIDE SEQUENCE [LARGE SCALE GENOMIC DNA]</scope>
    <source>
        <strain evidence="2 3">NBRC 13994</strain>
    </source>
</reference>
<keyword evidence="1" id="KW-0812">Transmembrane</keyword>
<feature type="transmembrane region" description="Helical" evidence="1">
    <location>
        <begin position="7"/>
        <end position="24"/>
    </location>
</feature>
<evidence type="ECO:0000256" key="1">
    <source>
        <dbReference type="SAM" id="Phobius"/>
    </source>
</evidence>
<evidence type="ECO:0000313" key="2">
    <source>
        <dbReference type="EMBL" id="GID74261.1"/>
    </source>
</evidence>
<gene>
    <name evidence="2" type="ORF">Ade02nite_29020</name>
</gene>
<dbReference type="InterPro" id="IPR052712">
    <property type="entry name" value="Acid_resist_chaperone_HdeD"/>
</dbReference>
<dbReference type="PANTHER" id="PTHR34989:SF1">
    <property type="entry name" value="PROTEIN HDED"/>
    <property type="match status" value="1"/>
</dbReference>
<dbReference type="RefSeq" id="WP_203762307.1">
    <property type="nucleotide sequence ID" value="NZ_BAAABO010000006.1"/>
</dbReference>
<dbReference type="PANTHER" id="PTHR34989">
    <property type="entry name" value="PROTEIN HDED"/>
    <property type="match status" value="1"/>
</dbReference>
<evidence type="ECO:0000313" key="3">
    <source>
        <dbReference type="Proteomes" id="UP000609879"/>
    </source>
</evidence>
<name>A0ABQ3Y2N6_9ACTN</name>
<feature type="transmembrane region" description="Helical" evidence="1">
    <location>
        <begin position="118"/>
        <end position="136"/>
    </location>
</feature>
<feature type="transmembrane region" description="Helical" evidence="1">
    <location>
        <begin position="142"/>
        <end position="162"/>
    </location>
</feature>
<sequence length="177" mass="18552">MSLSTSLLWRGVLAVILGIVSVAWPDITIGAFAVLFAVYAFVSGVLEIARAFSSDKAGPVFGWLLLALLSIAAGVVALAWPGITALVLTIWIGAWALATGILEVALTFRQGQSAGERAAWILGGLVSIALGVVLFIRPDIGAVSLAEVFGLFSLFYGILAIVQSIRARRVIKAFQPA</sequence>
<proteinExistence type="predicted"/>
<dbReference type="EMBL" id="BOMI01000053">
    <property type="protein sequence ID" value="GID74261.1"/>
    <property type="molecule type" value="Genomic_DNA"/>
</dbReference>
<keyword evidence="1" id="KW-0472">Membrane</keyword>
<organism evidence="2 3">
    <name type="scientific">Paractinoplanes deccanensis</name>
    <dbReference type="NCBI Taxonomy" id="113561"/>
    <lineage>
        <taxon>Bacteria</taxon>
        <taxon>Bacillati</taxon>
        <taxon>Actinomycetota</taxon>
        <taxon>Actinomycetes</taxon>
        <taxon>Micromonosporales</taxon>
        <taxon>Micromonosporaceae</taxon>
        <taxon>Paractinoplanes</taxon>
    </lineage>
</organism>